<reference evidence="8" key="2">
    <citation type="journal article" date="2017" name="J. Anim. Genet.">
        <title>Multiple reference genome sequences of hot pepper reveal the massive evolution of plant disease resistance genes by retroduplication.</title>
        <authorList>
            <person name="Kim S."/>
            <person name="Park J."/>
            <person name="Yeom S.-I."/>
            <person name="Kim Y.-M."/>
            <person name="Seo E."/>
            <person name="Kim K.-T."/>
            <person name="Kim M.-S."/>
            <person name="Lee J.M."/>
            <person name="Cheong K."/>
            <person name="Shin H.-S."/>
            <person name="Kim S.-B."/>
            <person name="Han K."/>
            <person name="Lee J."/>
            <person name="Park M."/>
            <person name="Lee H.-A."/>
            <person name="Lee H.-Y."/>
            <person name="Lee Y."/>
            <person name="Oh S."/>
            <person name="Lee J.H."/>
            <person name="Choi E."/>
            <person name="Choi E."/>
            <person name="Lee S.E."/>
            <person name="Jeon J."/>
            <person name="Kim H."/>
            <person name="Choi G."/>
            <person name="Song H."/>
            <person name="Lee J."/>
            <person name="Lee S.-C."/>
            <person name="Kwon J.-K."/>
            <person name="Lee H.-Y."/>
            <person name="Koo N."/>
            <person name="Hong Y."/>
            <person name="Kim R.W."/>
            <person name="Kang W.-H."/>
            <person name="Huh J.H."/>
            <person name="Kang B.-C."/>
            <person name="Yang T.-J."/>
            <person name="Lee Y.-H."/>
            <person name="Bennetzen J.L."/>
            <person name="Choi D."/>
        </authorList>
    </citation>
    <scope>NUCLEOTIDE SEQUENCE [LARGE SCALE GENOMIC DNA]</scope>
    <source>
        <strain evidence="8">cv. PBC81</strain>
    </source>
</reference>
<feature type="modified residue" description="N6-(pyridoxal phosphate)lysine" evidence="5">
    <location>
        <position position="266"/>
    </location>
</feature>
<proteinExistence type="inferred from homology"/>
<sequence length="436" mass="48334">MENMGSQTNISFHTKQVETPTNITIKGILGLLMDSIDVGRVQNLLTDNVDGGEKKREVISLGIGDPTAHSCFHTTAAAKEAVVESLLLDKFNGYAPTTGLPTTRKAIASYLSRDLPYDLSPEDVYVTAGCTQAIETTVSILAKPNCNILLPRPGFPTYALCAAFRNVEVRYYDLLPENNWQVDLKAIEDLADQNTIAIVLINPGNPCGNVFSYQHLEKIAETAKRVKTLIIADEVYGHLAFGENPFISMGLFSSVTPILTLGSLSKRWLIPGWRLGWLVINDPNCIFKSPKIVERIKKYCDIGGGPATFIQAAVPKIIESTKEDFFRNTLKMLKKSSDICYEKIQDIPCINCPYKSQGSMVVMVKLNLALLHDISDDIDFCFKLAKEESVILLPGTAVGLKNWLRITFAVEPSFLEEGLRRLKSFCLRHSNPILMN</sequence>
<dbReference type="AlphaFoldDB" id="A0A2G2VLJ4"/>
<keyword evidence="7" id="KW-0808">Transferase</keyword>
<evidence type="ECO:0000259" key="6">
    <source>
        <dbReference type="Pfam" id="PF00155"/>
    </source>
</evidence>
<keyword evidence="3 4" id="KW-0663">Pyridoxal phosphate</keyword>
<evidence type="ECO:0000313" key="8">
    <source>
        <dbReference type="Proteomes" id="UP000224567"/>
    </source>
</evidence>
<keyword evidence="7" id="KW-0032">Aminotransferase</keyword>
<reference evidence="7 8" key="1">
    <citation type="journal article" date="2017" name="Genome Biol.">
        <title>New reference genome sequences of hot pepper reveal the massive evolution of plant disease-resistance genes by retroduplication.</title>
        <authorList>
            <person name="Kim S."/>
            <person name="Park J."/>
            <person name="Yeom S.I."/>
            <person name="Kim Y.M."/>
            <person name="Seo E."/>
            <person name="Kim K.T."/>
            <person name="Kim M.S."/>
            <person name="Lee J.M."/>
            <person name="Cheong K."/>
            <person name="Shin H.S."/>
            <person name="Kim S.B."/>
            <person name="Han K."/>
            <person name="Lee J."/>
            <person name="Park M."/>
            <person name="Lee H.A."/>
            <person name="Lee H.Y."/>
            <person name="Lee Y."/>
            <person name="Oh S."/>
            <person name="Lee J.H."/>
            <person name="Choi E."/>
            <person name="Choi E."/>
            <person name="Lee S.E."/>
            <person name="Jeon J."/>
            <person name="Kim H."/>
            <person name="Choi G."/>
            <person name="Song H."/>
            <person name="Lee J."/>
            <person name="Lee S.C."/>
            <person name="Kwon J.K."/>
            <person name="Lee H.Y."/>
            <person name="Koo N."/>
            <person name="Hong Y."/>
            <person name="Kim R.W."/>
            <person name="Kang W.H."/>
            <person name="Huh J.H."/>
            <person name="Kang B.C."/>
            <person name="Yang T.J."/>
            <person name="Lee Y.H."/>
            <person name="Bennetzen J.L."/>
            <person name="Choi D."/>
        </authorList>
    </citation>
    <scope>NUCLEOTIDE SEQUENCE [LARGE SCALE GENOMIC DNA]</scope>
    <source>
        <strain evidence="8">cv. PBC81</strain>
    </source>
</reference>
<dbReference type="InterPro" id="IPR015422">
    <property type="entry name" value="PyrdxlP-dep_Trfase_small"/>
</dbReference>
<dbReference type="PANTHER" id="PTHR45744:SF22">
    <property type="entry name" value="AMINOTRANSFERASE CLASS I_CLASSII DOMAIN-CONTAINING PROTEIN"/>
    <property type="match status" value="1"/>
</dbReference>
<dbReference type="GO" id="GO:0004838">
    <property type="term" value="F:L-tyrosine-2-oxoglutarate transaminase activity"/>
    <property type="evidence" value="ECO:0007669"/>
    <property type="project" value="TreeGrafter"/>
</dbReference>
<keyword evidence="8" id="KW-1185">Reference proteome</keyword>
<dbReference type="Gene3D" id="3.90.1150.10">
    <property type="entry name" value="Aspartate Aminotransferase, domain 1"/>
    <property type="match status" value="1"/>
</dbReference>
<dbReference type="GO" id="GO:0030170">
    <property type="term" value="F:pyridoxal phosphate binding"/>
    <property type="evidence" value="ECO:0007669"/>
    <property type="project" value="InterPro"/>
</dbReference>
<organism evidence="7 8">
    <name type="scientific">Capsicum baccatum</name>
    <name type="common">Peruvian pepper</name>
    <dbReference type="NCBI Taxonomy" id="33114"/>
    <lineage>
        <taxon>Eukaryota</taxon>
        <taxon>Viridiplantae</taxon>
        <taxon>Streptophyta</taxon>
        <taxon>Embryophyta</taxon>
        <taxon>Tracheophyta</taxon>
        <taxon>Spermatophyta</taxon>
        <taxon>Magnoliopsida</taxon>
        <taxon>eudicotyledons</taxon>
        <taxon>Gunneridae</taxon>
        <taxon>Pentapetalae</taxon>
        <taxon>asterids</taxon>
        <taxon>lamiids</taxon>
        <taxon>Solanales</taxon>
        <taxon>Solanaceae</taxon>
        <taxon>Solanoideae</taxon>
        <taxon>Capsiceae</taxon>
        <taxon>Capsicum</taxon>
    </lineage>
</organism>
<comment type="similarity">
    <text evidence="2 4">Belongs to the class-I pyridoxal-phosphate-dependent aminotransferase family.</text>
</comment>
<dbReference type="PIRSF" id="PIRSF000517">
    <property type="entry name" value="Tyr_transaminase"/>
    <property type="match status" value="1"/>
</dbReference>
<feature type="domain" description="Aminotransferase class I/classII large" evidence="6">
    <location>
        <begin position="57"/>
        <end position="422"/>
    </location>
</feature>
<protein>
    <submittedName>
        <fullName evidence="7">Tyrosine aminotransferase</fullName>
    </submittedName>
</protein>
<dbReference type="InterPro" id="IPR015421">
    <property type="entry name" value="PyrdxlP-dep_Trfase_major"/>
</dbReference>
<dbReference type="NCBIfam" id="TIGR01265">
    <property type="entry name" value="tyr_nico_aTase"/>
    <property type="match status" value="1"/>
</dbReference>
<evidence type="ECO:0000256" key="5">
    <source>
        <dbReference type="PIRSR" id="PIRSR000517-1"/>
    </source>
</evidence>
<evidence type="ECO:0000256" key="1">
    <source>
        <dbReference type="ARBA" id="ARBA00001933"/>
    </source>
</evidence>
<dbReference type="Pfam" id="PF00155">
    <property type="entry name" value="Aminotran_1_2"/>
    <property type="match status" value="1"/>
</dbReference>
<dbReference type="CDD" id="cd00609">
    <property type="entry name" value="AAT_like"/>
    <property type="match status" value="1"/>
</dbReference>
<gene>
    <name evidence="7" type="ORF">CQW23_25627</name>
</gene>
<accession>A0A2G2VLJ4</accession>
<dbReference type="InterPro" id="IPR004838">
    <property type="entry name" value="NHTrfase_class1_PyrdxlP-BS"/>
</dbReference>
<dbReference type="EMBL" id="MLFT02000011">
    <property type="protein sequence ID" value="PHT33827.1"/>
    <property type="molecule type" value="Genomic_DNA"/>
</dbReference>
<dbReference type="OrthoDB" id="7042322at2759"/>
<evidence type="ECO:0000256" key="2">
    <source>
        <dbReference type="ARBA" id="ARBA00007441"/>
    </source>
</evidence>
<dbReference type="InterPro" id="IPR004839">
    <property type="entry name" value="Aminotransferase_I/II_large"/>
</dbReference>
<name>A0A2G2VLJ4_CAPBA</name>
<dbReference type="PANTHER" id="PTHR45744">
    <property type="entry name" value="TYROSINE AMINOTRANSFERASE"/>
    <property type="match status" value="1"/>
</dbReference>
<evidence type="ECO:0000256" key="4">
    <source>
        <dbReference type="PIRNR" id="PIRNR000517"/>
    </source>
</evidence>
<dbReference type="InterPro" id="IPR015424">
    <property type="entry name" value="PyrdxlP-dep_Trfase"/>
</dbReference>
<dbReference type="FunFam" id="3.90.1150.10:FF:000040">
    <property type="entry name" value="Tyrosine aminotransferase"/>
    <property type="match status" value="1"/>
</dbReference>
<dbReference type="Proteomes" id="UP000224567">
    <property type="component" value="Unassembled WGS sequence"/>
</dbReference>
<evidence type="ECO:0000256" key="3">
    <source>
        <dbReference type="ARBA" id="ARBA00022898"/>
    </source>
</evidence>
<dbReference type="STRING" id="33114.A0A2G2VLJ4"/>
<dbReference type="FunFam" id="3.40.640.10:FF:000048">
    <property type="entry name" value="tyrosine aminotransferase"/>
    <property type="match status" value="1"/>
</dbReference>
<dbReference type="PROSITE" id="PS00105">
    <property type="entry name" value="AA_TRANSFER_CLASS_1"/>
    <property type="match status" value="1"/>
</dbReference>
<dbReference type="SUPFAM" id="SSF53383">
    <property type="entry name" value="PLP-dependent transferases"/>
    <property type="match status" value="1"/>
</dbReference>
<dbReference type="Gene3D" id="3.40.640.10">
    <property type="entry name" value="Type I PLP-dependent aspartate aminotransferase-like (Major domain)"/>
    <property type="match status" value="1"/>
</dbReference>
<comment type="caution">
    <text evidence="7">The sequence shown here is derived from an EMBL/GenBank/DDBJ whole genome shotgun (WGS) entry which is preliminary data.</text>
</comment>
<dbReference type="InterPro" id="IPR005958">
    <property type="entry name" value="TyrNic_aminoTrfase"/>
</dbReference>
<evidence type="ECO:0000313" key="7">
    <source>
        <dbReference type="EMBL" id="PHT33827.1"/>
    </source>
</evidence>
<dbReference type="GO" id="GO:0006572">
    <property type="term" value="P:L-tyrosine catabolic process"/>
    <property type="evidence" value="ECO:0007669"/>
    <property type="project" value="TreeGrafter"/>
</dbReference>
<comment type="cofactor">
    <cofactor evidence="1 4 5">
        <name>pyridoxal 5'-phosphate</name>
        <dbReference type="ChEBI" id="CHEBI:597326"/>
    </cofactor>
</comment>